<name>A0A8B8PAF4_9MYRT</name>
<keyword evidence="8" id="KW-1133">Transmembrane helix</keyword>
<feature type="binding site" evidence="6">
    <location>
        <position position="117"/>
    </location>
    <ligand>
        <name>ATP</name>
        <dbReference type="ChEBI" id="CHEBI:30616"/>
    </ligand>
</feature>
<keyword evidence="8" id="KW-0472">Membrane</keyword>
<dbReference type="SMART" id="SM00220">
    <property type="entry name" value="S_TKc"/>
    <property type="match status" value="1"/>
</dbReference>
<gene>
    <name evidence="11" type="primary">LOC115741881</name>
</gene>
<keyword evidence="1" id="KW-0808">Transferase</keyword>
<dbReference type="InterPro" id="IPR008271">
    <property type="entry name" value="Ser/Thr_kinase_AS"/>
</dbReference>
<dbReference type="Proteomes" id="UP000827889">
    <property type="component" value="Chromosome 7"/>
</dbReference>
<dbReference type="Gene3D" id="3.30.200.20">
    <property type="entry name" value="Phosphorylase Kinase, domain 1"/>
    <property type="match status" value="1"/>
</dbReference>
<dbReference type="Pfam" id="PF00069">
    <property type="entry name" value="Pkinase"/>
    <property type="match status" value="1"/>
</dbReference>
<evidence type="ECO:0000313" key="10">
    <source>
        <dbReference type="Proteomes" id="UP000827889"/>
    </source>
</evidence>
<dbReference type="RefSeq" id="XP_030531756.2">
    <property type="nucleotide sequence ID" value="XM_030675896.2"/>
</dbReference>
<dbReference type="GO" id="GO:0030246">
    <property type="term" value="F:carbohydrate binding"/>
    <property type="evidence" value="ECO:0007669"/>
    <property type="project" value="UniProtKB-KW"/>
</dbReference>
<dbReference type="PANTHER" id="PTHR47976:SF30">
    <property type="entry name" value="RECEPTOR-LIKE SERINE_THREONINE-PROTEIN KINASE"/>
    <property type="match status" value="1"/>
</dbReference>
<evidence type="ECO:0000256" key="5">
    <source>
        <dbReference type="ARBA" id="ARBA00022840"/>
    </source>
</evidence>
<evidence type="ECO:0000256" key="2">
    <source>
        <dbReference type="ARBA" id="ARBA00022729"/>
    </source>
</evidence>
<keyword evidence="5 6" id="KW-0067">ATP-binding</keyword>
<protein>
    <submittedName>
        <fullName evidence="11">G-type lectin S-receptor-like serine/threonine-protein kinase SD2-5</fullName>
    </submittedName>
</protein>
<dbReference type="PANTHER" id="PTHR47976">
    <property type="entry name" value="G-TYPE LECTIN S-RECEPTOR-LIKE SERINE/THREONINE-PROTEIN KINASE SD2-5"/>
    <property type="match status" value="1"/>
</dbReference>
<keyword evidence="7" id="KW-0723">Serine/threonine-protein kinase</keyword>
<dbReference type="KEGG" id="rarg:115741881"/>
<dbReference type="Gene3D" id="1.10.510.10">
    <property type="entry name" value="Transferase(Phosphotransferase) domain 1"/>
    <property type="match status" value="1"/>
</dbReference>
<evidence type="ECO:0000256" key="8">
    <source>
        <dbReference type="SAM" id="Phobius"/>
    </source>
</evidence>
<dbReference type="PROSITE" id="PS00108">
    <property type="entry name" value="PROTEIN_KINASE_ST"/>
    <property type="match status" value="1"/>
</dbReference>
<evidence type="ECO:0000256" key="7">
    <source>
        <dbReference type="RuleBase" id="RU000304"/>
    </source>
</evidence>
<dbReference type="InterPro" id="IPR011009">
    <property type="entry name" value="Kinase-like_dom_sf"/>
</dbReference>
<evidence type="ECO:0000256" key="4">
    <source>
        <dbReference type="ARBA" id="ARBA00022777"/>
    </source>
</evidence>
<evidence type="ECO:0000256" key="1">
    <source>
        <dbReference type="ARBA" id="ARBA00022679"/>
    </source>
</evidence>
<feature type="transmembrane region" description="Helical" evidence="8">
    <location>
        <begin position="31"/>
        <end position="55"/>
    </location>
</feature>
<accession>A0A8B8PAF4</accession>
<dbReference type="InterPro" id="IPR000719">
    <property type="entry name" value="Prot_kinase_dom"/>
</dbReference>
<keyword evidence="10" id="KW-1185">Reference proteome</keyword>
<proteinExistence type="inferred from homology"/>
<organism evidence="10 11">
    <name type="scientific">Rhodamnia argentea</name>
    <dbReference type="NCBI Taxonomy" id="178133"/>
    <lineage>
        <taxon>Eukaryota</taxon>
        <taxon>Viridiplantae</taxon>
        <taxon>Streptophyta</taxon>
        <taxon>Embryophyta</taxon>
        <taxon>Tracheophyta</taxon>
        <taxon>Spermatophyta</taxon>
        <taxon>Magnoliopsida</taxon>
        <taxon>eudicotyledons</taxon>
        <taxon>Gunneridae</taxon>
        <taxon>Pentapetalae</taxon>
        <taxon>rosids</taxon>
        <taxon>malvids</taxon>
        <taxon>Myrtales</taxon>
        <taxon>Myrtaceae</taxon>
        <taxon>Myrtoideae</taxon>
        <taxon>Myrteae</taxon>
        <taxon>Australasian group</taxon>
        <taxon>Rhodamnia</taxon>
    </lineage>
</organism>
<feature type="domain" description="Protein kinase" evidence="9">
    <location>
        <begin position="89"/>
        <end position="363"/>
    </location>
</feature>
<evidence type="ECO:0000256" key="3">
    <source>
        <dbReference type="ARBA" id="ARBA00022741"/>
    </source>
</evidence>
<dbReference type="PROSITE" id="PS00107">
    <property type="entry name" value="PROTEIN_KINASE_ATP"/>
    <property type="match status" value="1"/>
</dbReference>
<keyword evidence="3 6" id="KW-0547">Nucleotide-binding</keyword>
<evidence type="ECO:0000256" key="6">
    <source>
        <dbReference type="PROSITE-ProRule" id="PRU10141"/>
    </source>
</evidence>
<keyword evidence="8" id="KW-0812">Transmembrane</keyword>
<dbReference type="PROSITE" id="PS50011">
    <property type="entry name" value="PROTEIN_KINASE_DOM"/>
    <property type="match status" value="1"/>
</dbReference>
<dbReference type="InterPro" id="IPR051343">
    <property type="entry name" value="G-type_lectin_kinases/EP1-like"/>
</dbReference>
<evidence type="ECO:0000313" key="11">
    <source>
        <dbReference type="RefSeq" id="XP_030531756.2"/>
    </source>
</evidence>
<dbReference type="GO" id="GO:0005524">
    <property type="term" value="F:ATP binding"/>
    <property type="evidence" value="ECO:0007669"/>
    <property type="project" value="UniProtKB-UniRule"/>
</dbReference>
<keyword evidence="2" id="KW-0732">Signal</keyword>
<dbReference type="AlphaFoldDB" id="A0A8B8PAF4"/>
<evidence type="ECO:0000259" key="9">
    <source>
        <dbReference type="PROSITE" id="PS50011"/>
    </source>
</evidence>
<keyword evidence="4" id="KW-0418">Kinase</keyword>
<reference evidence="11" key="1">
    <citation type="submission" date="2025-08" db="UniProtKB">
        <authorList>
            <consortium name="RefSeq"/>
        </authorList>
    </citation>
    <scope>IDENTIFICATION</scope>
    <source>
        <tissue evidence="11">Leaf</tissue>
    </source>
</reference>
<dbReference type="GeneID" id="115741881"/>
<dbReference type="GO" id="GO:0016020">
    <property type="term" value="C:membrane"/>
    <property type="evidence" value="ECO:0007669"/>
    <property type="project" value="UniProtKB-SubCell"/>
</dbReference>
<dbReference type="SUPFAM" id="SSF56112">
    <property type="entry name" value="Protein kinase-like (PK-like)"/>
    <property type="match status" value="1"/>
</dbReference>
<dbReference type="InterPro" id="IPR017441">
    <property type="entry name" value="Protein_kinase_ATP_BS"/>
</dbReference>
<comment type="similarity">
    <text evidence="7">Belongs to the protein kinase superfamily.</text>
</comment>
<sequence>MCLMKLLLPLPMQMSLMFLIKIAKSQNTLEVIILCSSVGSLLALIILYVFISFLVHRRQEVDDVEEDNLEQLPGLPTRFTYDELRVVTEDFSKKLGEGGFGSVFEGTLIDGTKVAVKLLDGARQIKKSFLAEVETIGNIHHVNLVRLIGLCAAKFHRLLVYEYMPNGSLDQWIFCKSKGLFMLDWKKRRKIIHDIVKGLNYLHEECRWKIVHMDIKPQNILLDENFNAKVADFGLSKLLDRDQSQAATTMRGTPGYMAPEWLSAIITEKVDVYSFGVVVLEIVCGRKVFDSSQNEEDRYLLDVFKRKAEEGRLLDMVDNTCEDMQLNRPHVVNVMRIAAWCLQGDFSKRPSMSMVNKVLDGLMEIPDDLGYDFTHRTLNVNVRIGHENIDLGAAISVLPSILSGPR</sequence>
<dbReference type="GO" id="GO:0004674">
    <property type="term" value="F:protein serine/threonine kinase activity"/>
    <property type="evidence" value="ECO:0007669"/>
    <property type="project" value="UniProtKB-KW"/>
</dbReference>